<reference evidence="1" key="1">
    <citation type="submission" date="2021-07" db="EMBL/GenBank/DDBJ databases">
        <title>Genome Resource of American Ginseng Black Spot Pathogen Alternaria panax.</title>
        <authorList>
            <person name="Qiu C."/>
            <person name="Wang W."/>
            <person name="Liu Z."/>
        </authorList>
    </citation>
    <scope>NUCLEOTIDE SEQUENCE</scope>
    <source>
        <strain evidence="1">BNCC115425</strain>
    </source>
</reference>
<accession>A0AAD4IFR2</accession>
<dbReference type="Proteomes" id="UP001199106">
    <property type="component" value="Unassembled WGS sequence"/>
</dbReference>
<keyword evidence="2" id="KW-1185">Reference proteome</keyword>
<dbReference type="AlphaFoldDB" id="A0AAD4IFR2"/>
<gene>
    <name evidence="1" type="ORF">G6011_03714</name>
</gene>
<comment type="caution">
    <text evidence="1">The sequence shown here is derived from an EMBL/GenBank/DDBJ whole genome shotgun (WGS) entry which is preliminary data.</text>
</comment>
<proteinExistence type="predicted"/>
<protein>
    <submittedName>
        <fullName evidence="1">Uncharacterized protein</fullName>
    </submittedName>
</protein>
<name>A0AAD4IFR2_9PLEO</name>
<dbReference type="EMBL" id="JAANER010000002">
    <property type="protein sequence ID" value="KAG9193679.1"/>
    <property type="molecule type" value="Genomic_DNA"/>
</dbReference>
<sequence length="424" mass="48820">MDSRAVPTAEQHLADPQTDMLVETTVTTGRLPIVIKHAKSLVPGRKTFVDLSGELRNRVYDLALDKQFQRVPLNRYYLNKPDPFIALLQICSQVYQEARSYLIEKQVAYVPVMAGMQFHYGGELKTDYGLSKGTTDTIAASLTDFMNVHFHLHIDILEQKVSGGGAHCSENLHDVNGKVYNPATLLASLHQAIQQYQQQSWDLYLKHGLKKRHATVHLDHLLSLWPKISCEQPFVPIAAMRDLVNLLAKDTMTDWQIRYYVPTGQANKPVQYGLDDYELSKVIRDADLAQLHSRANTCGHGNITIVAEVYGENTEWVYGDNTGCVVRHRTPATEFWPNMHFDPSRYRFRGGDNVQRSYPEHMPFENFEEDALLATQRDRERRRLWMEELDERDEAAEEKRRQERFEEQAGMERREACLDGFPIL</sequence>
<organism evidence="1 2">
    <name type="scientific">Alternaria panax</name>
    <dbReference type="NCBI Taxonomy" id="48097"/>
    <lineage>
        <taxon>Eukaryota</taxon>
        <taxon>Fungi</taxon>
        <taxon>Dikarya</taxon>
        <taxon>Ascomycota</taxon>
        <taxon>Pezizomycotina</taxon>
        <taxon>Dothideomycetes</taxon>
        <taxon>Pleosporomycetidae</taxon>
        <taxon>Pleosporales</taxon>
        <taxon>Pleosporineae</taxon>
        <taxon>Pleosporaceae</taxon>
        <taxon>Alternaria</taxon>
        <taxon>Alternaria sect. Panax</taxon>
    </lineage>
</organism>
<evidence type="ECO:0000313" key="2">
    <source>
        <dbReference type="Proteomes" id="UP001199106"/>
    </source>
</evidence>
<evidence type="ECO:0000313" key="1">
    <source>
        <dbReference type="EMBL" id="KAG9193679.1"/>
    </source>
</evidence>